<feature type="compositionally biased region" description="Basic and acidic residues" evidence="1">
    <location>
        <begin position="610"/>
        <end position="633"/>
    </location>
</feature>
<proteinExistence type="predicted"/>
<dbReference type="AlphaFoldDB" id="A0A1B9GR73"/>
<keyword evidence="4" id="KW-1185">Reference proteome</keyword>
<sequence>MIHSIESGVVLPLLKRSRPRPSTASAARQFIASKCQPREIKTYNAGREFSSTASINADADGNANRSGTSKADLSSIDTTKPDIARSDSSAQSQSQSQSQSSKEASTPPTKPLKATDPGFKDHQSSWVNSIVSTARADLRNDHATRLSPPGSYTGAGTGNAIAGVGVSRDMSGSAESSRGAAMGWAKPATPSTSTSSTPPQPSPPQSISSRLTYSPFATPSPRRGVHARQRRAAGQTPKEAETFDAILAGIFANLESSTSTSSSFSNRSRTRTSPGGAGGGVVSDPYAAARGGGRAGVGAGFGLGRSTGVGDRARNLRRWFERDEVDDEVVEELEMLKEEMAVIGDDVELIEWAKNRVFKPLAPIDVSATRQTALNPADDQSKSNGDSATSNTAASPVPAPFLTFAPTYPKILAHLLRTLRVNYNSPHLVLSLFHYAQTSSLESYLSGCLTGAYNEVLTAKWESFRDFVGVENGIREMEVMGVNWDAATARLVSRIVEEVSRDLLPFVNESESGSAGVNRLGMAGLDFSDPNGAEDSTSGFKNLSTMMGGGSGAGGSAYSKSNLNWKYGGLLSITAGSFGSGVGGANDMLERLGRLEKKVQKDVKMQEKMYENMQRKKRRARDERERRLERESQEGAYDGAVA</sequence>
<dbReference type="OrthoDB" id="2444174at2759"/>
<feature type="compositionally biased region" description="Low complexity" evidence="1">
    <location>
        <begin position="86"/>
        <end position="101"/>
    </location>
</feature>
<feature type="domain" description="Mtf2-like C-terminal" evidence="2">
    <location>
        <begin position="332"/>
        <end position="508"/>
    </location>
</feature>
<dbReference type="Pfam" id="PF19189">
    <property type="entry name" value="Mtf2"/>
    <property type="match status" value="1"/>
</dbReference>
<dbReference type="Proteomes" id="UP000092666">
    <property type="component" value="Unassembled WGS sequence"/>
</dbReference>
<feature type="compositionally biased region" description="Low complexity" evidence="1">
    <location>
        <begin position="257"/>
        <end position="273"/>
    </location>
</feature>
<organism evidence="3 4">
    <name type="scientific">Kwoniella heveanensis BCC8398</name>
    <dbReference type="NCBI Taxonomy" id="1296120"/>
    <lineage>
        <taxon>Eukaryota</taxon>
        <taxon>Fungi</taxon>
        <taxon>Dikarya</taxon>
        <taxon>Basidiomycota</taxon>
        <taxon>Agaricomycotina</taxon>
        <taxon>Tremellomycetes</taxon>
        <taxon>Tremellales</taxon>
        <taxon>Cryptococcaceae</taxon>
        <taxon>Kwoniella</taxon>
    </lineage>
</organism>
<evidence type="ECO:0000313" key="4">
    <source>
        <dbReference type="Proteomes" id="UP000092666"/>
    </source>
</evidence>
<dbReference type="PANTHER" id="PTHR39468:SF1">
    <property type="entry name" value="MTF2-LIKE C-TERMINAL DOMAIN-CONTAINING PROTEIN"/>
    <property type="match status" value="1"/>
</dbReference>
<reference evidence="3 4" key="1">
    <citation type="submission" date="2013-07" db="EMBL/GenBank/DDBJ databases">
        <title>The Genome Sequence of Cryptococcus heveanensis BCC8398.</title>
        <authorList>
            <consortium name="The Broad Institute Genome Sequencing Platform"/>
            <person name="Cuomo C."/>
            <person name="Litvintseva A."/>
            <person name="Chen Y."/>
            <person name="Heitman J."/>
            <person name="Sun S."/>
            <person name="Springer D."/>
            <person name="Dromer F."/>
            <person name="Young S.K."/>
            <person name="Zeng Q."/>
            <person name="Gargeya S."/>
            <person name="Fitzgerald M."/>
            <person name="Abouelleil A."/>
            <person name="Alvarado L."/>
            <person name="Berlin A.M."/>
            <person name="Chapman S.B."/>
            <person name="Dewar J."/>
            <person name="Goldberg J."/>
            <person name="Griggs A."/>
            <person name="Gujja S."/>
            <person name="Hansen M."/>
            <person name="Howarth C."/>
            <person name="Imamovic A."/>
            <person name="Larimer J."/>
            <person name="McCowan C."/>
            <person name="Murphy C."/>
            <person name="Pearson M."/>
            <person name="Priest M."/>
            <person name="Roberts A."/>
            <person name="Saif S."/>
            <person name="Shea T."/>
            <person name="Sykes S."/>
            <person name="Wortman J."/>
            <person name="Nusbaum C."/>
            <person name="Birren B."/>
        </authorList>
    </citation>
    <scope>NUCLEOTIDE SEQUENCE [LARGE SCALE GENOMIC DNA]</scope>
    <source>
        <strain evidence="3 4">BCC8398</strain>
    </source>
</reference>
<reference evidence="4" key="2">
    <citation type="submission" date="2013-12" db="EMBL/GenBank/DDBJ databases">
        <title>Evolution of pathogenesis and genome organization in the Tremellales.</title>
        <authorList>
            <person name="Cuomo C."/>
            <person name="Litvintseva A."/>
            <person name="Heitman J."/>
            <person name="Chen Y."/>
            <person name="Sun S."/>
            <person name="Springer D."/>
            <person name="Dromer F."/>
            <person name="Young S."/>
            <person name="Zeng Q."/>
            <person name="Chapman S."/>
            <person name="Gujja S."/>
            <person name="Saif S."/>
            <person name="Birren B."/>
        </authorList>
    </citation>
    <scope>NUCLEOTIDE SEQUENCE [LARGE SCALE GENOMIC DNA]</scope>
    <source>
        <strain evidence="4">BCC8398</strain>
    </source>
</reference>
<feature type="region of interest" description="Disordered" evidence="1">
    <location>
        <begin position="610"/>
        <end position="642"/>
    </location>
</feature>
<evidence type="ECO:0000259" key="2">
    <source>
        <dbReference type="Pfam" id="PF19189"/>
    </source>
</evidence>
<gene>
    <name evidence="3" type="ORF">I316_04908</name>
</gene>
<accession>A0A1B9GR73</accession>
<feature type="compositionally biased region" description="Polar residues" evidence="1">
    <location>
        <begin position="63"/>
        <end position="78"/>
    </location>
</feature>
<feature type="region of interest" description="Disordered" evidence="1">
    <location>
        <begin position="169"/>
        <end position="240"/>
    </location>
</feature>
<name>A0A1B9GR73_9TREE</name>
<dbReference type="GO" id="GO:0005739">
    <property type="term" value="C:mitochondrion"/>
    <property type="evidence" value="ECO:0007669"/>
    <property type="project" value="InterPro"/>
</dbReference>
<feature type="region of interest" description="Disordered" evidence="1">
    <location>
        <begin position="37"/>
        <end position="124"/>
    </location>
</feature>
<feature type="region of interest" description="Disordered" evidence="1">
    <location>
        <begin position="257"/>
        <end position="282"/>
    </location>
</feature>
<evidence type="ECO:0000313" key="3">
    <source>
        <dbReference type="EMBL" id="OCF33487.1"/>
    </source>
</evidence>
<dbReference type="STRING" id="1296120.A0A1B9GR73"/>
<dbReference type="InterPro" id="IPR043837">
    <property type="entry name" value="Mtf2-like_C"/>
</dbReference>
<dbReference type="EMBL" id="KI669505">
    <property type="protein sequence ID" value="OCF33487.1"/>
    <property type="molecule type" value="Genomic_DNA"/>
</dbReference>
<protein>
    <recommendedName>
        <fullName evidence="2">Mtf2-like C-terminal domain-containing protein</fullName>
    </recommendedName>
</protein>
<evidence type="ECO:0000256" key="1">
    <source>
        <dbReference type="SAM" id="MobiDB-lite"/>
    </source>
</evidence>
<dbReference type="PANTHER" id="PTHR39468">
    <property type="entry name" value="CHROMOSOME 7, WHOLE GENOME SHOTGUN SEQUENCE"/>
    <property type="match status" value="1"/>
</dbReference>
<dbReference type="InterPro" id="IPR040009">
    <property type="entry name" value="Mtf2/C5D6.12-like"/>
</dbReference>